<keyword evidence="5" id="KW-1185">Reference proteome</keyword>
<feature type="domain" description="N-acetyltransferase" evidence="3">
    <location>
        <begin position="56"/>
        <end position="202"/>
    </location>
</feature>
<dbReference type="PROSITE" id="PS51186">
    <property type="entry name" value="GNAT"/>
    <property type="match status" value="1"/>
</dbReference>
<evidence type="ECO:0000256" key="1">
    <source>
        <dbReference type="ARBA" id="ARBA00022679"/>
    </source>
</evidence>
<dbReference type="Gene3D" id="3.40.630.30">
    <property type="match status" value="1"/>
</dbReference>
<keyword evidence="2" id="KW-0012">Acyltransferase</keyword>
<organism evidence="4 5">
    <name type="scientific">Ruegeria sediminis</name>
    <dbReference type="NCBI Taxonomy" id="2583820"/>
    <lineage>
        <taxon>Bacteria</taxon>
        <taxon>Pseudomonadati</taxon>
        <taxon>Pseudomonadota</taxon>
        <taxon>Alphaproteobacteria</taxon>
        <taxon>Rhodobacterales</taxon>
        <taxon>Roseobacteraceae</taxon>
        <taxon>Ruegeria</taxon>
    </lineage>
</organism>
<reference evidence="4 5" key="1">
    <citation type="submission" date="2019-05" db="EMBL/GenBank/DDBJ databases">
        <title>Ruegeria sp. nov., isolated from tidal flat.</title>
        <authorList>
            <person name="Kim W."/>
        </authorList>
    </citation>
    <scope>NUCLEOTIDE SEQUENCE [LARGE SCALE GENOMIC DNA]</scope>
    <source>
        <strain evidence="4 5">CAU 1488</strain>
    </source>
</reference>
<dbReference type="EMBL" id="VCPD01000005">
    <property type="protein sequence ID" value="TMV06509.1"/>
    <property type="molecule type" value="Genomic_DNA"/>
</dbReference>
<dbReference type="Pfam" id="PF00583">
    <property type="entry name" value="Acetyltransf_1"/>
    <property type="match status" value="1"/>
</dbReference>
<evidence type="ECO:0000313" key="4">
    <source>
        <dbReference type="EMBL" id="TMV06509.1"/>
    </source>
</evidence>
<keyword evidence="1" id="KW-0808">Transferase</keyword>
<dbReference type="SUPFAM" id="SSF55729">
    <property type="entry name" value="Acyl-CoA N-acyltransferases (Nat)"/>
    <property type="match status" value="1"/>
</dbReference>
<evidence type="ECO:0000259" key="3">
    <source>
        <dbReference type="PROSITE" id="PS51186"/>
    </source>
</evidence>
<dbReference type="Proteomes" id="UP001193035">
    <property type="component" value="Unassembled WGS sequence"/>
</dbReference>
<dbReference type="InterPro" id="IPR000182">
    <property type="entry name" value="GNAT_dom"/>
</dbReference>
<dbReference type="InterPro" id="IPR016181">
    <property type="entry name" value="Acyl_CoA_acyltransferase"/>
</dbReference>
<evidence type="ECO:0000313" key="5">
    <source>
        <dbReference type="Proteomes" id="UP001193035"/>
    </source>
</evidence>
<sequence>MDRIRRPTWNPRGIGTSWLRILPIWRIRWPGMAERELVVAPAGGEGEMEAVRQLCRDYRRLLRERWPDVPAFLDRYYNAATFEDLLRRLPELHRPPDGAIFVARVGGKVVGCAMTHRVGPGDCEIKRVFVGDAARGLGAGAALFRAAMAQARRDGYSRMVLDTTTRLTEAIGLYRKLGFHEIAPFYDPPADLAEHLMFFGRDL</sequence>
<proteinExistence type="predicted"/>
<comment type="caution">
    <text evidence="4">The sequence shown here is derived from an EMBL/GenBank/DDBJ whole genome shotgun (WGS) entry which is preliminary data.</text>
</comment>
<protein>
    <submittedName>
        <fullName evidence="4">GNAT family N-acetyltransferase</fullName>
    </submittedName>
</protein>
<evidence type="ECO:0000256" key="2">
    <source>
        <dbReference type="ARBA" id="ARBA00023315"/>
    </source>
</evidence>
<dbReference type="PANTHER" id="PTHR43877">
    <property type="entry name" value="AMINOALKYLPHOSPHONATE N-ACETYLTRANSFERASE-RELATED-RELATED"/>
    <property type="match status" value="1"/>
</dbReference>
<dbReference type="PANTHER" id="PTHR43877:SF2">
    <property type="entry name" value="AMINOALKYLPHOSPHONATE N-ACETYLTRANSFERASE-RELATED"/>
    <property type="match status" value="1"/>
</dbReference>
<name>A0ABY2WV69_9RHOB</name>
<accession>A0ABY2WV69</accession>
<gene>
    <name evidence="4" type="ORF">FGK63_15320</name>
</gene>
<dbReference type="InterPro" id="IPR050832">
    <property type="entry name" value="Bact_Acetyltransf"/>
</dbReference>